<dbReference type="GeneID" id="29391843"/>
<accession>D8IPQ5</accession>
<evidence type="ECO:0000259" key="5">
    <source>
        <dbReference type="SMART" id="SM00382"/>
    </source>
</evidence>
<organism evidence="6 7">
    <name type="scientific">Herbaspirillum seropedicae (strain SmR1)</name>
    <dbReference type="NCBI Taxonomy" id="757424"/>
    <lineage>
        <taxon>Bacteria</taxon>
        <taxon>Pseudomonadati</taxon>
        <taxon>Pseudomonadota</taxon>
        <taxon>Betaproteobacteria</taxon>
        <taxon>Burkholderiales</taxon>
        <taxon>Oxalobacteraceae</taxon>
        <taxon>Herbaspirillum</taxon>
    </lineage>
</organism>
<dbReference type="InterPro" id="IPR003960">
    <property type="entry name" value="ATPase_AAA_CS"/>
</dbReference>
<dbReference type="PANTHER" id="PTHR23073">
    <property type="entry name" value="26S PROTEASOME REGULATORY SUBUNIT"/>
    <property type="match status" value="1"/>
</dbReference>
<dbReference type="RefSeq" id="WP_013235416.1">
    <property type="nucleotide sequence ID" value="NC_014323.1"/>
</dbReference>
<dbReference type="InterPro" id="IPR049954">
    <property type="entry name" value="IteA-like"/>
</dbReference>
<dbReference type="GO" id="GO:0016887">
    <property type="term" value="F:ATP hydrolysis activity"/>
    <property type="evidence" value="ECO:0007669"/>
    <property type="project" value="InterPro"/>
</dbReference>
<dbReference type="Gene3D" id="3.40.50.300">
    <property type="entry name" value="P-loop containing nucleotide triphosphate hydrolases"/>
    <property type="match status" value="1"/>
</dbReference>
<keyword evidence="3 4" id="KW-0067">ATP-binding</keyword>
<dbReference type="NCBIfam" id="NF042959">
    <property type="entry name" value="IteA_antiphage"/>
    <property type="match status" value="1"/>
</dbReference>
<evidence type="ECO:0000256" key="3">
    <source>
        <dbReference type="ARBA" id="ARBA00022840"/>
    </source>
</evidence>
<dbReference type="Pfam" id="PF00004">
    <property type="entry name" value="AAA"/>
    <property type="match status" value="1"/>
</dbReference>
<dbReference type="GO" id="GO:0005524">
    <property type="term" value="F:ATP binding"/>
    <property type="evidence" value="ECO:0007669"/>
    <property type="project" value="UniProtKB-KW"/>
</dbReference>
<evidence type="ECO:0000256" key="1">
    <source>
        <dbReference type="ARBA" id="ARBA00006914"/>
    </source>
</evidence>
<evidence type="ECO:0000256" key="2">
    <source>
        <dbReference type="ARBA" id="ARBA00022741"/>
    </source>
</evidence>
<reference evidence="6 7" key="1">
    <citation type="submission" date="2010-04" db="EMBL/GenBank/DDBJ databases">
        <title>The genome of Herbaspirillum seropedicae SmR1, an endophytic, nitrogen-fixing, plant-growth promoting beta-Proteobacteria.</title>
        <authorList>
            <person name="Pedrosa F.O."/>
            <person name="Monteiro R.A."/>
            <person name="Wassem R."/>
            <person name="Cruz L.M."/>
            <person name="Ayub R.A."/>
            <person name="Colauto N.B."/>
            <person name="Fernandez M.A."/>
            <person name="Fungaro M.H.P."/>
            <person name="Grisard E.C."/>
            <person name="Hungria M."/>
            <person name="Madeira H.M.F."/>
            <person name="Nodari R.O."/>
            <person name="Osaku C.A."/>
            <person name="Petzl-Erler M.L."/>
            <person name="Terenzi H."/>
            <person name="Vieira L.G.E."/>
            <person name="Almeida M.I.M."/>
            <person name="Alves L.R."/>
            <person name="Arantes O.M.N."/>
            <person name="Balsanelli E."/>
            <person name="Barcellos F.G."/>
            <person name="Baura V.A."/>
            <person name="Binde D.R."/>
            <person name="Campo R.J."/>
            <person name="Chubatsu L.S."/>
            <person name="Chueire L.M.O."/>
            <person name="Ciferri R.R."/>
            <person name="Correa L.C."/>
            <person name="da Conceicao Silva J.L."/>
            <person name="Dabul A.N.G."/>
            <person name="Dambros B.P."/>
            <person name="Faoro H."/>
            <person name="Favetti A."/>
            <person name="Friedermann G."/>
            <person name="Furlaneto M.C."/>
            <person name="Gasques L.S."/>
            <person name="Gimenes C.C.T."/>
            <person name="Gioppo N.M.R."/>
            <person name="Glienke-Blanco C."/>
            <person name="Godoy L.P."/>
            <person name="Guerra M.P."/>
            <person name="Karp S."/>
            <person name="Kava-Cordeiro V."/>
            <person name="Margarido V.P."/>
            <person name="Mathioni S.M."/>
            <person name="Menck-Soares M.A."/>
            <person name="Murace N.K."/>
            <person name="Nicolas M.F."/>
            <person name="Oliveira C.E.C."/>
            <person name="Pagnan N.A.B."/>
            <person name="Pamphile J.A."/>
            <person name="Patussi E.V."/>
            <person name="Pereira L.F.P."/>
            <person name="Pereira-Ferrari L."/>
            <person name="Pinto F.G.S."/>
            <person name="Precoma C."/>
            <person name="Prioli A.J."/>
            <person name="Prioli S.M.A.P."/>
            <person name="Raittz R.T."/>
            <person name="Ramos H.J.O."/>
            <person name="Ribeiro E.M.S.F."/>
            <person name="Rigo L.U."/>
            <person name="Rocha C.L.M.S.C."/>
            <person name="Rocha S.N."/>
            <person name="Santos K."/>
            <person name="Satori D."/>
            <person name="Silva A.G."/>
            <person name="Simao R.C.G."/>
            <person name="Soares M.A.M."/>
            <person name="Souza E.M."/>
            <person name="Steffens M.B.R."/>
            <person name="Steindel M."/>
            <person name="Tadra-Sfeir M.Z."/>
            <person name="Takahashi E.K."/>
            <person name="Torres R.A."/>
            <person name="Valle J.S."/>
            <person name="Vernal J.I."/>
            <person name="Vilas-Boas L.A."/>
            <person name="Watanabe M.A.E."/>
            <person name="Weiss V.A."/>
            <person name="Yates M.A."/>
            <person name="Souza E.M."/>
        </authorList>
    </citation>
    <scope>NUCLEOTIDE SEQUENCE [LARGE SCALE GENOMIC DNA]</scope>
    <source>
        <strain evidence="6 7">SmR1</strain>
    </source>
</reference>
<keyword evidence="6" id="KW-0378">Hydrolase</keyword>
<dbReference type="InterPro" id="IPR027417">
    <property type="entry name" value="P-loop_NTPase"/>
</dbReference>
<dbReference type="AlphaFoldDB" id="D8IPQ5"/>
<evidence type="ECO:0000256" key="4">
    <source>
        <dbReference type="RuleBase" id="RU003651"/>
    </source>
</evidence>
<dbReference type="PROSITE" id="PS00674">
    <property type="entry name" value="AAA"/>
    <property type="match status" value="1"/>
</dbReference>
<dbReference type="InterPro" id="IPR050221">
    <property type="entry name" value="26S_Proteasome_ATPase"/>
</dbReference>
<evidence type="ECO:0000313" key="7">
    <source>
        <dbReference type="Proteomes" id="UP000000329"/>
    </source>
</evidence>
<proteinExistence type="inferred from homology"/>
<dbReference type="SUPFAM" id="SSF52540">
    <property type="entry name" value="P-loop containing nucleoside triphosphate hydrolases"/>
    <property type="match status" value="1"/>
</dbReference>
<dbReference type="InterPro" id="IPR003593">
    <property type="entry name" value="AAA+_ATPase"/>
</dbReference>
<feature type="domain" description="AAA+ ATPase" evidence="5">
    <location>
        <begin position="130"/>
        <end position="262"/>
    </location>
</feature>
<dbReference type="InterPro" id="IPR003959">
    <property type="entry name" value="ATPase_AAA_core"/>
</dbReference>
<evidence type="ECO:0000313" key="6">
    <source>
        <dbReference type="EMBL" id="ADJ64952.1"/>
    </source>
</evidence>
<dbReference type="HOGENOM" id="CLU_000688_25_1_4"/>
<protein>
    <submittedName>
        <fullName evidence="6">AAA+ class ATPase protein</fullName>
        <ecNumber evidence="6">3.4.24.-</ecNumber>
    </submittedName>
</protein>
<comment type="similarity">
    <text evidence="1 4">Belongs to the AAA ATPase family.</text>
</comment>
<name>D8IPQ5_HERSS</name>
<dbReference type="EC" id="3.4.24.-" evidence="6"/>
<dbReference type="CDD" id="cd19481">
    <property type="entry name" value="RecA-like_protease"/>
    <property type="match status" value="1"/>
</dbReference>
<dbReference type="Gene3D" id="1.10.8.60">
    <property type="match status" value="1"/>
</dbReference>
<gene>
    <name evidence="6" type="primary">spoVK</name>
    <name evidence="6" type="ordered locus">Hsero_3473</name>
</gene>
<keyword evidence="7" id="KW-1185">Reference proteome</keyword>
<dbReference type="KEGG" id="hse:Hsero_3473"/>
<dbReference type="eggNOG" id="COG0464">
    <property type="taxonomic scope" value="Bacteria"/>
</dbReference>
<keyword evidence="2 4" id="KW-0547">Nucleotide-binding</keyword>
<dbReference type="Proteomes" id="UP000000329">
    <property type="component" value="Chromosome"/>
</dbReference>
<dbReference type="SMART" id="SM00382">
    <property type="entry name" value="AAA"/>
    <property type="match status" value="1"/>
</dbReference>
<dbReference type="STRING" id="757424.Hsero_3473"/>
<dbReference type="EMBL" id="CP002039">
    <property type="protein sequence ID" value="ADJ64952.1"/>
    <property type="molecule type" value="Genomic_DNA"/>
</dbReference>
<sequence length="389" mass="43437">MSKTDTQVFPHLSEILKIIDGALRANSSMAANYAGLLADKLEQEGNREQALRVRERLARAPTGIAHAQDAGRISTGLPIDTESRMHTVDVSHPMVDAVKLYLPSGVDSRIREFLNTVRYYDALQASEAASPLRLLIYGAPGTGKTQTARWIAGELKLPLLTVRCDTLISSLLGQTSKNLRQVFEYVEQRPCVLFLDEFDALGSARGNERDVGELQRVVISLLQNLDALSENTIVVAASNHDQLLDSAIWRRFPFRVPLPLPDFQLRKELWKEMLGKFSSSALDFDLLAEKSEGISGALIEQIVLDSKRTAIFAGATAIDPAELFKRLGLSLALVQRVALPSLEDEICWLRKWERKIFSLRELSRLYSISIRKVSQLTKEEDGEEKRGHS</sequence>